<reference evidence="2 3" key="1">
    <citation type="submission" date="2019-03" db="EMBL/GenBank/DDBJ databases">
        <title>Genomic Encyclopedia of Type Strains, Phase IV (KMG-IV): sequencing the most valuable type-strain genomes for metagenomic binning, comparative biology and taxonomic classification.</title>
        <authorList>
            <person name="Goeker M."/>
        </authorList>
    </citation>
    <scope>NUCLEOTIDE SEQUENCE [LARGE SCALE GENOMIC DNA]</scope>
    <source>
        <strain evidence="2 3">DSM 203</strain>
    </source>
</reference>
<dbReference type="AlphaFoldDB" id="A0A4R4AH24"/>
<dbReference type="SUPFAM" id="SSF52833">
    <property type="entry name" value="Thioredoxin-like"/>
    <property type="match status" value="1"/>
</dbReference>
<name>A0A4R4AH24_MARGR</name>
<sequence>MTTPTDAKKPRRRQLWRWGLNLLLFVAALQAIDWWKTRPLPSGEAPPLQGIALDGERRTLADYRGAPLLVHFWASWCPICRVSEGAIAAVAEDHQVLTVAMQSGSDADIAAYLDAQGLDLVVIPDPDGAIAARWGVGAVPTSFVLDATGAIHSSTMGLSTAPGLRARLWAAAQGAPAAETLPPPAARL</sequence>
<feature type="domain" description="Thioredoxin" evidence="1">
    <location>
        <begin position="39"/>
        <end position="173"/>
    </location>
</feature>
<evidence type="ECO:0000313" key="2">
    <source>
        <dbReference type="EMBL" id="TCW38588.1"/>
    </source>
</evidence>
<dbReference type="PROSITE" id="PS51352">
    <property type="entry name" value="THIOREDOXIN_2"/>
    <property type="match status" value="1"/>
</dbReference>
<dbReference type="CDD" id="cd03011">
    <property type="entry name" value="TlpA_like_ScsD_MtbDsbE"/>
    <property type="match status" value="1"/>
</dbReference>
<dbReference type="RefSeq" id="WP_123139669.1">
    <property type="nucleotide sequence ID" value="NZ_NRRH01000040.1"/>
</dbReference>
<organism evidence="2 3">
    <name type="scientific">Marichromatium gracile</name>
    <name type="common">Chromatium gracile</name>
    <dbReference type="NCBI Taxonomy" id="1048"/>
    <lineage>
        <taxon>Bacteria</taxon>
        <taxon>Pseudomonadati</taxon>
        <taxon>Pseudomonadota</taxon>
        <taxon>Gammaproteobacteria</taxon>
        <taxon>Chromatiales</taxon>
        <taxon>Chromatiaceae</taxon>
        <taxon>Marichromatium</taxon>
    </lineage>
</organism>
<proteinExistence type="predicted"/>
<dbReference type="GO" id="GO:0016491">
    <property type="term" value="F:oxidoreductase activity"/>
    <property type="evidence" value="ECO:0007669"/>
    <property type="project" value="InterPro"/>
</dbReference>
<dbReference type="InterPro" id="IPR050553">
    <property type="entry name" value="Thioredoxin_ResA/DsbE_sf"/>
</dbReference>
<accession>A0A4R4AH24</accession>
<dbReference type="GO" id="GO:0016209">
    <property type="term" value="F:antioxidant activity"/>
    <property type="evidence" value="ECO:0007669"/>
    <property type="project" value="InterPro"/>
</dbReference>
<comment type="caution">
    <text evidence="2">The sequence shown here is derived from an EMBL/GenBank/DDBJ whole genome shotgun (WGS) entry which is preliminary data.</text>
</comment>
<dbReference type="PANTHER" id="PTHR42852">
    <property type="entry name" value="THIOL:DISULFIDE INTERCHANGE PROTEIN DSBE"/>
    <property type="match status" value="1"/>
</dbReference>
<dbReference type="Pfam" id="PF00578">
    <property type="entry name" value="AhpC-TSA"/>
    <property type="match status" value="1"/>
</dbReference>
<keyword evidence="2" id="KW-0413">Isomerase</keyword>
<dbReference type="InterPro" id="IPR000866">
    <property type="entry name" value="AhpC/TSA"/>
</dbReference>
<protein>
    <submittedName>
        <fullName evidence="2">Thiol-disulfide isomerase/thioredoxin</fullName>
    </submittedName>
</protein>
<dbReference type="Proteomes" id="UP000295247">
    <property type="component" value="Unassembled WGS sequence"/>
</dbReference>
<dbReference type="EMBL" id="SMDC01000002">
    <property type="protein sequence ID" value="TCW38588.1"/>
    <property type="molecule type" value="Genomic_DNA"/>
</dbReference>
<evidence type="ECO:0000259" key="1">
    <source>
        <dbReference type="PROSITE" id="PS51352"/>
    </source>
</evidence>
<dbReference type="GO" id="GO:0016853">
    <property type="term" value="F:isomerase activity"/>
    <property type="evidence" value="ECO:0007669"/>
    <property type="project" value="UniProtKB-KW"/>
</dbReference>
<dbReference type="PANTHER" id="PTHR42852:SF17">
    <property type="entry name" value="THIOREDOXIN-LIKE PROTEIN HI_1115"/>
    <property type="match status" value="1"/>
</dbReference>
<dbReference type="InterPro" id="IPR036249">
    <property type="entry name" value="Thioredoxin-like_sf"/>
</dbReference>
<dbReference type="InterPro" id="IPR013766">
    <property type="entry name" value="Thioredoxin_domain"/>
</dbReference>
<gene>
    <name evidence="2" type="ORF">EDC29_102484</name>
</gene>
<dbReference type="Gene3D" id="3.40.30.10">
    <property type="entry name" value="Glutaredoxin"/>
    <property type="match status" value="1"/>
</dbReference>
<evidence type="ECO:0000313" key="3">
    <source>
        <dbReference type="Proteomes" id="UP000295247"/>
    </source>
</evidence>